<evidence type="ECO:0000313" key="1">
    <source>
        <dbReference type="EnsemblPlants" id="cds.evm.model.02.503"/>
    </source>
</evidence>
<name>A0A803P1C8_CANSA</name>
<reference evidence="1" key="1">
    <citation type="submission" date="2018-11" db="EMBL/GenBank/DDBJ databases">
        <authorList>
            <person name="Grassa J C."/>
        </authorList>
    </citation>
    <scope>NUCLEOTIDE SEQUENCE [LARGE SCALE GENOMIC DNA]</scope>
</reference>
<sequence length="69" mass="7580">MKVPPFCNEVKQEILDDVDGCSMGDIAKNWWQSSRGAAEFYSEVGRMSLFSRIANGGEGSAGWALFGFQ</sequence>
<dbReference type="AlphaFoldDB" id="A0A803P1C8"/>
<dbReference type="EnsemblPlants" id="evm.model.02.503">
    <property type="protein sequence ID" value="cds.evm.model.02.503"/>
    <property type="gene ID" value="evm.TU.02.503"/>
</dbReference>
<reference evidence="1" key="2">
    <citation type="submission" date="2021-03" db="UniProtKB">
        <authorList>
            <consortium name="EnsemblPlants"/>
        </authorList>
    </citation>
    <scope>IDENTIFICATION</scope>
</reference>
<proteinExistence type="predicted"/>
<accession>A0A803P1C8</accession>
<organism evidence="1 2">
    <name type="scientific">Cannabis sativa</name>
    <name type="common">Hemp</name>
    <name type="synonym">Marijuana</name>
    <dbReference type="NCBI Taxonomy" id="3483"/>
    <lineage>
        <taxon>Eukaryota</taxon>
        <taxon>Viridiplantae</taxon>
        <taxon>Streptophyta</taxon>
        <taxon>Embryophyta</taxon>
        <taxon>Tracheophyta</taxon>
        <taxon>Spermatophyta</taxon>
        <taxon>Magnoliopsida</taxon>
        <taxon>eudicotyledons</taxon>
        <taxon>Gunneridae</taxon>
        <taxon>Pentapetalae</taxon>
        <taxon>rosids</taxon>
        <taxon>fabids</taxon>
        <taxon>Rosales</taxon>
        <taxon>Cannabaceae</taxon>
        <taxon>Cannabis</taxon>
    </lineage>
</organism>
<dbReference type="EMBL" id="UZAU01000115">
    <property type="status" value="NOT_ANNOTATED_CDS"/>
    <property type="molecule type" value="Genomic_DNA"/>
</dbReference>
<dbReference type="Gramene" id="evm.model.02.503">
    <property type="protein sequence ID" value="cds.evm.model.02.503"/>
    <property type="gene ID" value="evm.TU.02.503"/>
</dbReference>
<keyword evidence="2" id="KW-1185">Reference proteome</keyword>
<evidence type="ECO:0000313" key="2">
    <source>
        <dbReference type="Proteomes" id="UP000596661"/>
    </source>
</evidence>
<dbReference type="Proteomes" id="UP000596661">
    <property type="component" value="Chromosome 2"/>
</dbReference>
<protein>
    <submittedName>
        <fullName evidence="1">Uncharacterized protein</fullName>
    </submittedName>
</protein>